<keyword evidence="3 5" id="KW-1133">Transmembrane helix</keyword>
<accession>A0A935MZS0</accession>
<dbReference type="Pfam" id="PF00990">
    <property type="entry name" value="GGDEF"/>
    <property type="match status" value="1"/>
</dbReference>
<dbReference type="InterPro" id="IPR043128">
    <property type="entry name" value="Rev_trsase/Diguanyl_cyclase"/>
</dbReference>
<protein>
    <submittedName>
        <fullName evidence="9">GGDEF domain-containing protein</fullName>
    </submittedName>
</protein>
<evidence type="ECO:0000256" key="5">
    <source>
        <dbReference type="SAM" id="Phobius"/>
    </source>
</evidence>
<keyword evidence="2 5" id="KW-0812">Transmembrane</keyword>
<dbReference type="GO" id="GO:0003824">
    <property type="term" value="F:catalytic activity"/>
    <property type="evidence" value="ECO:0007669"/>
    <property type="project" value="UniProtKB-ARBA"/>
</dbReference>
<dbReference type="Proteomes" id="UP000739411">
    <property type="component" value="Unassembled WGS sequence"/>
</dbReference>
<dbReference type="FunFam" id="3.30.70.270:FF:000001">
    <property type="entry name" value="Diguanylate cyclase domain protein"/>
    <property type="match status" value="1"/>
</dbReference>
<evidence type="ECO:0000256" key="1">
    <source>
        <dbReference type="ARBA" id="ARBA00004370"/>
    </source>
</evidence>
<dbReference type="SUPFAM" id="SSF55785">
    <property type="entry name" value="PYP-like sensor domain (PAS domain)"/>
    <property type="match status" value="1"/>
</dbReference>
<feature type="domain" description="CHASE" evidence="7">
    <location>
        <begin position="1"/>
        <end position="70"/>
    </location>
</feature>
<dbReference type="Pfam" id="PF08447">
    <property type="entry name" value="PAS_3"/>
    <property type="match status" value="1"/>
</dbReference>
<dbReference type="NCBIfam" id="TIGR00229">
    <property type="entry name" value="sensory_box"/>
    <property type="match status" value="1"/>
</dbReference>
<feature type="transmembrane region" description="Helical" evidence="5">
    <location>
        <begin position="140"/>
        <end position="162"/>
    </location>
</feature>
<dbReference type="GO" id="GO:0016020">
    <property type="term" value="C:membrane"/>
    <property type="evidence" value="ECO:0007669"/>
    <property type="project" value="UniProtKB-SubCell"/>
</dbReference>
<evidence type="ECO:0000259" key="6">
    <source>
        <dbReference type="PROSITE" id="PS50113"/>
    </source>
</evidence>
<dbReference type="SMART" id="SM01079">
    <property type="entry name" value="CHASE"/>
    <property type="match status" value="1"/>
</dbReference>
<dbReference type="InterPro" id="IPR000014">
    <property type="entry name" value="PAS"/>
</dbReference>
<dbReference type="EMBL" id="JADJMS010000047">
    <property type="protein sequence ID" value="MBK7417051.1"/>
    <property type="molecule type" value="Genomic_DNA"/>
</dbReference>
<evidence type="ECO:0000313" key="9">
    <source>
        <dbReference type="EMBL" id="MBK7417051.1"/>
    </source>
</evidence>
<dbReference type="InterPro" id="IPR001610">
    <property type="entry name" value="PAC"/>
</dbReference>
<feature type="domain" description="PAC" evidence="6">
    <location>
        <begin position="262"/>
        <end position="315"/>
    </location>
</feature>
<dbReference type="PROSITE" id="PS50113">
    <property type="entry name" value="PAC"/>
    <property type="match status" value="1"/>
</dbReference>
<dbReference type="Gene3D" id="3.30.70.270">
    <property type="match status" value="1"/>
</dbReference>
<evidence type="ECO:0000256" key="3">
    <source>
        <dbReference type="ARBA" id="ARBA00022989"/>
    </source>
</evidence>
<proteinExistence type="predicted"/>
<comment type="subcellular location">
    <subcellularLocation>
        <location evidence="1">Membrane</location>
    </subcellularLocation>
</comment>
<dbReference type="PROSITE" id="PS50887">
    <property type="entry name" value="GGDEF"/>
    <property type="match status" value="1"/>
</dbReference>
<evidence type="ECO:0000256" key="4">
    <source>
        <dbReference type="ARBA" id="ARBA00023136"/>
    </source>
</evidence>
<dbReference type="GO" id="GO:0007165">
    <property type="term" value="P:signal transduction"/>
    <property type="evidence" value="ECO:0007669"/>
    <property type="project" value="UniProtKB-ARBA"/>
</dbReference>
<dbReference type="InterPro" id="IPR029787">
    <property type="entry name" value="Nucleotide_cyclase"/>
</dbReference>
<dbReference type="CDD" id="cd00130">
    <property type="entry name" value="PAS"/>
    <property type="match status" value="1"/>
</dbReference>
<evidence type="ECO:0000313" key="10">
    <source>
        <dbReference type="Proteomes" id="UP000739411"/>
    </source>
</evidence>
<dbReference type="SMART" id="SM00086">
    <property type="entry name" value="PAC"/>
    <property type="match status" value="1"/>
</dbReference>
<organism evidence="9 10">
    <name type="scientific">Candidatus Dechloromonas phosphorivorans</name>
    <dbReference type="NCBI Taxonomy" id="2899244"/>
    <lineage>
        <taxon>Bacteria</taxon>
        <taxon>Pseudomonadati</taxon>
        <taxon>Pseudomonadota</taxon>
        <taxon>Betaproteobacteria</taxon>
        <taxon>Rhodocyclales</taxon>
        <taxon>Azonexaceae</taxon>
        <taxon>Dechloromonas</taxon>
    </lineage>
</organism>
<comment type="caution">
    <text evidence="9">The sequence shown here is derived from an EMBL/GenBank/DDBJ whole genome shotgun (WGS) entry which is preliminary data.</text>
</comment>
<dbReference type="Gene3D" id="3.30.450.20">
    <property type="entry name" value="PAS domain"/>
    <property type="match status" value="1"/>
</dbReference>
<dbReference type="PANTHER" id="PTHR46663:SF3">
    <property type="entry name" value="SLL0267 PROTEIN"/>
    <property type="match status" value="1"/>
</dbReference>
<evidence type="ECO:0000259" key="8">
    <source>
        <dbReference type="PROSITE" id="PS50887"/>
    </source>
</evidence>
<dbReference type="InterPro" id="IPR042240">
    <property type="entry name" value="CHASE_sf"/>
</dbReference>
<gene>
    <name evidence="9" type="ORF">IPJ38_20050</name>
</gene>
<feature type="domain" description="GGDEF" evidence="8">
    <location>
        <begin position="347"/>
        <end position="478"/>
    </location>
</feature>
<keyword evidence="4 5" id="KW-0472">Membrane</keyword>
<name>A0A935MZS0_9RHOO</name>
<dbReference type="Gene3D" id="3.30.450.350">
    <property type="entry name" value="CHASE domain"/>
    <property type="match status" value="1"/>
</dbReference>
<evidence type="ECO:0000256" key="2">
    <source>
        <dbReference type="ARBA" id="ARBA00022692"/>
    </source>
</evidence>
<evidence type="ECO:0000259" key="7">
    <source>
        <dbReference type="PROSITE" id="PS50839"/>
    </source>
</evidence>
<dbReference type="InterPro" id="IPR000160">
    <property type="entry name" value="GGDEF_dom"/>
</dbReference>
<reference evidence="9 10" key="1">
    <citation type="submission" date="2020-10" db="EMBL/GenBank/DDBJ databases">
        <title>Connecting structure to function with the recovery of over 1000 high-quality activated sludge metagenome-assembled genomes encoding full-length rRNA genes using long-read sequencing.</title>
        <authorList>
            <person name="Singleton C.M."/>
            <person name="Petriglieri F."/>
            <person name="Kristensen J.M."/>
            <person name="Kirkegaard R.H."/>
            <person name="Michaelsen T.Y."/>
            <person name="Andersen M.H."/>
            <person name="Karst S.M."/>
            <person name="Dueholm M.S."/>
            <person name="Nielsen P.H."/>
            <person name="Albertsen M."/>
        </authorList>
    </citation>
    <scope>NUCLEOTIDE SEQUENCE [LARGE SCALE GENOMIC DNA]</scope>
    <source>
        <strain evidence="9">EsbW_18-Q3-R4-48_BATAC.463</strain>
    </source>
</reference>
<dbReference type="InterPro" id="IPR052163">
    <property type="entry name" value="DGC-Regulatory_Protein"/>
</dbReference>
<dbReference type="PROSITE" id="PS50839">
    <property type="entry name" value="CHASE"/>
    <property type="match status" value="1"/>
</dbReference>
<dbReference type="NCBIfam" id="TIGR00254">
    <property type="entry name" value="GGDEF"/>
    <property type="match status" value="1"/>
</dbReference>
<dbReference type="InterPro" id="IPR013655">
    <property type="entry name" value="PAS_fold_3"/>
</dbReference>
<dbReference type="PANTHER" id="PTHR46663">
    <property type="entry name" value="DIGUANYLATE CYCLASE DGCT-RELATED"/>
    <property type="match status" value="1"/>
</dbReference>
<dbReference type="SUPFAM" id="SSF55073">
    <property type="entry name" value="Nucleotide cyclase"/>
    <property type="match status" value="1"/>
</dbReference>
<dbReference type="InterPro" id="IPR035965">
    <property type="entry name" value="PAS-like_dom_sf"/>
</dbReference>
<dbReference type="CDD" id="cd01949">
    <property type="entry name" value="GGDEF"/>
    <property type="match status" value="1"/>
</dbReference>
<sequence length="478" mass="53407">MERARDSGMAALSGKVQLKVDAADNAQPAFIMYLPIYARGQPRETIAQRRANLVGWVYAAFRMNDLMASLYGEKVPGVTVEIHDGIAPSPAALLYRSSLIEIPADHALLNAEEYLVIAGHNWTLSMHADEEFKSHFNNDAAPLIASTGVVLSLLLAILAWLLSSGRAHALKLAATMTRELRESEQRWAFALEGAGDGVWDWNLQTRVAITSRRWNEIVGCDEAGFTRTIDDWESRIAPDDKLEVMAAIKACLASPPGKHATCVAEHRLRCYDGSWKWVLFRGMIIEWDKKDQPLRIIGTITDISERKATEERIRHMAQHDALTNLPNRALFSDRLQHELVAAKRNRERFALIFLDLDNFKPINDNHGHGMGDRLLQAVARRLEESIRASDTAGRIGGDEFIILLPKLHLAEDALNLAEKIRLNLQRPFAIDEHELNISCSLGIAIYPENGSDEVTLTKSADQALYRAKEEGRNKVVSA</sequence>
<dbReference type="InterPro" id="IPR000700">
    <property type="entry name" value="PAS-assoc_C"/>
</dbReference>
<dbReference type="Pfam" id="PF03924">
    <property type="entry name" value="CHASE"/>
    <property type="match status" value="1"/>
</dbReference>
<dbReference type="AlphaFoldDB" id="A0A935MZS0"/>
<dbReference type="SMART" id="SM00267">
    <property type="entry name" value="GGDEF"/>
    <property type="match status" value="1"/>
</dbReference>
<dbReference type="InterPro" id="IPR006189">
    <property type="entry name" value="CHASE_dom"/>
</dbReference>